<dbReference type="AlphaFoldDB" id="A0A7N9D0W5"/>
<name>A0A7N9D0W5_MACFA</name>
<dbReference type="GeneTree" id="ENSGT00940000161627"/>
<reference evidence="1 2" key="1">
    <citation type="submission" date="2013-03" db="EMBL/GenBank/DDBJ databases">
        <authorList>
            <person name="Warren W."/>
            <person name="Wilson R.K."/>
        </authorList>
    </citation>
    <scope>NUCLEOTIDE SEQUENCE</scope>
</reference>
<evidence type="ECO:0000313" key="1">
    <source>
        <dbReference type="Ensembl" id="ENSMFAP00000059638.1"/>
    </source>
</evidence>
<dbReference type="Ensembl" id="ENSMFAT00000100474.1">
    <property type="protein sequence ID" value="ENSMFAP00000059638.1"/>
    <property type="gene ID" value="ENSMFAG00000059895.1"/>
</dbReference>
<proteinExistence type="predicted"/>
<organism evidence="1 2">
    <name type="scientific">Macaca fascicularis</name>
    <name type="common">Crab-eating macaque</name>
    <name type="synonym">Cynomolgus monkey</name>
    <dbReference type="NCBI Taxonomy" id="9541"/>
    <lineage>
        <taxon>Eukaryota</taxon>
        <taxon>Metazoa</taxon>
        <taxon>Chordata</taxon>
        <taxon>Craniata</taxon>
        <taxon>Vertebrata</taxon>
        <taxon>Euteleostomi</taxon>
        <taxon>Mammalia</taxon>
        <taxon>Eutheria</taxon>
        <taxon>Euarchontoglires</taxon>
        <taxon>Primates</taxon>
        <taxon>Haplorrhini</taxon>
        <taxon>Catarrhini</taxon>
        <taxon>Cercopithecidae</taxon>
        <taxon>Cercopithecinae</taxon>
        <taxon>Macaca</taxon>
    </lineage>
</organism>
<dbReference type="Proteomes" id="UP000233100">
    <property type="component" value="Chromosome 8"/>
</dbReference>
<reference evidence="1" key="3">
    <citation type="submission" date="2025-09" db="UniProtKB">
        <authorList>
            <consortium name="Ensembl"/>
        </authorList>
    </citation>
    <scope>IDENTIFICATION</scope>
</reference>
<sequence length="112" mass="12947">MLTIHLWRRSLKIKEINNIAPSFWLFFLRQSLAQARVQWHDLGSPLPSPPRFKQFSCLSLLSSWDYSHMPPRLANFCIFSRDGVALCWSGWSRTPDLKICPPQPPKVLGLQA</sequence>
<accession>A0A7N9D0W5</accession>
<evidence type="ECO:0000313" key="2">
    <source>
        <dbReference type="Proteomes" id="UP000233100"/>
    </source>
</evidence>
<dbReference type="PANTHER" id="PTHR46254">
    <property type="entry name" value="PROTEIN GVQW1-RELATED"/>
    <property type="match status" value="1"/>
</dbReference>
<reference evidence="1" key="2">
    <citation type="submission" date="2025-08" db="UniProtKB">
        <authorList>
            <consortium name="Ensembl"/>
        </authorList>
    </citation>
    <scope>IDENTIFICATION</scope>
</reference>
<keyword evidence="2" id="KW-1185">Reference proteome</keyword>
<protein>
    <submittedName>
        <fullName evidence="1">Uncharacterized protein</fullName>
    </submittedName>
</protein>